<reference evidence="1" key="1">
    <citation type="journal article" date="2011" name="Genome Biol.">
        <title>The draft genome of the carcinogenic human liver fluke Clonorchis sinensis.</title>
        <authorList>
            <person name="Wang X."/>
            <person name="Chen W."/>
            <person name="Huang Y."/>
            <person name="Sun J."/>
            <person name="Men J."/>
            <person name="Liu H."/>
            <person name="Luo F."/>
            <person name="Guo L."/>
            <person name="Lv X."/>
            <person name="Deng C."/>
            <person name="Zhou C."/>
            <person name="Fan Y."/>
            <person name="Li X."/>
            <person name="Huang L."/>
            <person name="Hu Y."/>
            <person name="Liang C."/>
            <person name="Hu X."/>
            <person name="Xu J."/>
            <person name="Yu X."/>
        </authorList>
    </citation>
    <scope>NUCLEOTIDE SEQUENCE [LARGE SCALE GENOMIC DNA]</scope>
    <source>
        <strain evidence="1">Henan</strain>
    </source>
</reference>
<dbReference type="Proteomes" id="UP000008909">
    <property type="component" value="Unassembled WGS sequence"/>
</dbReference>
<name>G7YLB4_CLOSI</name>
<dbReference type="AlphaFoldDB" id="G7YLB4"/>
<dbReference type="EMBL" id="DF143577">
    <property type="protein sequence ID" value="GAA53745.1"/>
    <property type="molecule type" value="Genomic_DNA"/>
</dbReference>
<keyword evidence="2" id="KW-1185">Reference proteome</keyword>
<sequence>MTWFWHAFETLQTSGGIGVSFGRCSPTHRLSDPRRQQTQKSSCSADLAESQLSSFSSSGARLLSTSQTVEQVDANQIPGYQPICVGNLPDWKLQKLERKNREAADAYADTGLGSPCCDIRPEQHASLISAELTAKLQRRLEKVDSVPTS</sequence>
<accession>G7YLB4</accession>
<evidence type="ECO:0000313" key="1">
    <source>
        <dbReference type="EMBL" id="GAA53745.1"/>
    </source>
</evidence>
<gene>
    <name evidence="1" type="ORF">CLF_110960</name>
</gene>
<evidence type="ECO:0000313" key="2">
    <source>
        <dbReference type="Proteomes" id="UP000008909"/>
    </source>
</evidence>
<proteinExistence type="predicted"/>
<reference key="2">
    <citation type="submission" date="2011-10" db="EMBL/GenBank/DDBJ databases">
        <title>The genome and transcriptome sequence of Clonorchis sinensis provide insights into the carcinogenic liver fluke.</title>
        <authorList>
            <person name="Wang X."/>
            <person name="Huang Y."/>
            <person name="Chen W."/>
            <person name="Liu H."/>
            <person name="Guo L."/>
            <person name="Chen Y."/>
            <person name="Luo F."/>
            <person name="Zhou W."/>
            <person name="Sun J."/>
            <person name="Mao Q."/>
            <person name="Liang P."/>
            <person name="Zhou C."/>
            <person name="Tian Y."/>
            <person name="Men J."/>
            <person name="Lv X."/>
            <person name="Huang L."/>
            <person name="Zhou J."/>
            <person name="Hu Y."/>
            <person name="Li R."/>
            <person name="Zhang F."/>
            <person name="Lei H."/>
            <person name="Li X."/>
            <person name="Hu X."/>
            <person name="Liang C."/>
            <person name="Xu J."/>
            <person name="Wu Z."/>
            <person name="Yu X."/>
        </authorList>
    </citation>
    <scope>NUCLEOTIDE SEQUENCE</scope>
    <source>
        <strain>Henan</strain>
    </source>
</reference>
<organism evidence="1 2">
    <name type="scientific">Clonorchis sinensis</name>
    <name type="common">Chinese liver fluke</name>
    <dbReference type="NCBI Taxonomy" id="79923"/>
    <lineage>
        <taxon>Eukaryota</taxon>
        <taxon>Metazoa</taxon>
        <taxon>Spiralia</taxon>
        <taxon>Lophotrochozoa</taxon>
        <taxon>Platyhelminthes</taxon>
        <taxon>Trematoda</taxon>
        <taxon>Digenea</taxon>
        <taxon>Opisthorchiida</taxon>
        <taxon>Opisthorchiata</taxon>
        <taxon>Opisthorchiidae</taxon>
        <taxon>Clonorchis</taxon>
    </lineage>
</organism>
<protein>
    <submittedName>
        <fullName evidence="1">Uncharacterized protein</fullName>
    </submittedName>
</protein>